<dbReference type="InterPro" id="IPR029017">
    <property type="entry name" value="Enolase-like_N"/>
</dbReference>
<name>A0AA97BC01_9CYAN</name>
<dbReference type="SFLD" id="SFLDF00010">
    <property type="entry name" value="dipeptide_epimerase"/>
    <property type="match status" value="1"/>
</dbReference>
<evidence type="ECO:0000256" key="1">
    <source>
        <dbReference type="ARBA" id="ARBA00008031"/>
    </source>
</evidence>
<reference evidence="9" key="1">
    <citation type="submission" date="2020-05" db="EMBL/GenBank/DDBJ databases">
        <authorList>
            <person name="Zhu T."/>
            <person name="Keshari N."/>
            <person name="Lu X."/>
        </authorList>
    </citation>
    <scope>NUCLEOTIDE SEQUENCE</scope>
    <source>
        <strain evidence="9">NK1-22</strain>
    </source>
</reference>
<dbReference type="GO" id="GO:0009063">
    <property type="term" value="P:amino acid catabolic process"/>
    <property type="evidence" value="ECO:0007669"/>
    <property type="project" value="InterPro"/>
</dbReference>
<evidence type="ECO:0000256" key="2">
    <source>
        <dbReference type="ARBA" id="ARBA00022723"/>
    </source>
</evidence>
<sequence length="347" mass="37533">MQIRVQPFTVHKRVPLTISRGTTAESTNLWLILEHDGIEGWGEASPFAAGRSPQTTSTIAAALEAAAPHLADYMPYDQQAIAARLEELHLPSAARTALDLALHDWLGKRVGLPLWKLWGLERDRIVPTSVTIGINTPEAAQQRLRGWLELTQVHAVKIKLGSPVGLEADRAMFSAVLQDVPTGAKVSVDANGGWDLSGAIAMSHWLAERGVTYLEQPLAPGQEADLPKLYRESPLPLFADESCFDRADIPKLGDRVHGINIKLMKAGGLSEALAMIHTAQAHGLQLMFGCYSDSTLANTAAAHLTPFATHVDLDSHLNLLDDPFLGAEMQEGRLIPGDRPGLGVVRS</sequence>
<evidence type="ECO:0000256" key="7">
    <source>
        <dbReference type="RuleBase" id="RU366006"/>
    </source>
</evidence>
<proteinExistence type="inferred from homology"/>
<dbReference type="Pfam" id="PF13378">
    <property type="entry name" value="MR_MLE_C"/>
    <property type="match status" value="1"/>
</dbReference>
<feature type="active site" description="Proton acceptor; specific for (R)-substrate epimerization" evidence="5">
    <location>
        <position position="159"/>
    </location>
</feature>
<dbReference type="InterPro" id="IPR013341">
    <property type="entry name" value="Mandelate_racemase_N_dom"/>
</dbReference>
<dbReference type="InterPro" id="IPR036849">
    <property type="entry name" value="Enolase-like_C_sf"/>
</dbReference>
<comment type="similarity">
    <text evidence="1 7">Belongs to the mandelate racemase/muconate lactonizing enzyme family.</text>
</comment>
<feature type="binding site" evidence="6">
    <location>
        <position position="189"/>
    </location>
    <ligand>
        <name>Mg(2+)</name>
        <dbReference type="ChEBI" id="CHEBI:18420"/>
    </ligand>
</feature>
<dbReference type="SUPFAM" id="SSF51604">
    <property type="entry name" value="Enolase C-terminal domain-like"/>
    <property type="match status" value="1"/>
</dbReference>
<dbReference type="GO" id="GO:0046872">
    <property type="term" value="F:metal ion binding"/>
    <property type="evidence" value="ECO:0007669"/>
    <property type="project" value="UniProtKB-KW"/>
</dbReference>
<protein>
    <recommendedName>
        <fullName evidence="7">Dipeptide epimerase</fullName>
        <ecNumber evidence="7">5.1.1.-</ecNumber>
    </recommendedName>
</protein>
<organism evidence="9">
    <name type="scientific">Thermoleptolyngbya oregonensis NK1-22</name>
    <dbReference type="NCBI Taxonomy" id="2547457"/>
    <lineage>
        <taxon>Bacteria</taxon>
        <taxon>Bacillati</taxon>
        <taxon>Cyanobacteriota</taxon>
        <taxon>Cyanophyceae</taxon>
        <taxon>Oculatellales</taxon>
        <taxon>Oculatellaceae</taxon>
        <taxon>Thermoleptolyngbya</taxon>
    </lineage>
</organism>
<feature type="binding site" evidence="6">
    <location>
        <position position="215"/>
    </location>
    <ligand>
        <name>Mg(2+)</name>
        <dbReference type="ChEBI" id="CHEBI:18420"/>
    </ligand>
</feature>
<accession>A0AA97BC01</accession>
<dbReference type="Pfam" id="PF02746">
    <property type="entry name" value="MR_MLE_N"/>
    <property type="match status" value="1"/>
</dbReference>
<feature type="domain" description="Mandelate racemase/muconate lactonizing enzyme C-terminal" evidence="8">
    <location>
        <begin position="137"/>
        <end position="236"/>
    </location>
</feature>
<comment type="cofactor">
    <cofactor evidence="6 7">
        <name>Mg(2+)</name>
        <dbReference type="ChEBI" id="CHEBI:18420"/>
    </cofactor>
    <text evidence="6 7">Binds 1 Mg(2+) ion per subunit.</text>
</comment>
<keyword evidence="4 7" id="KW-0413">Isomerase</keyword>
<dbReference type="SUPFAM" id="SSF54826">
    <property type="entry name" value="Enolase N-terminal domain-like"/>
    <property type="match status" value="1"/>
</dbReference>
<dbReference type="Gene3D" id="3.30.390.10">
    <property type="entry name" value="Enolase-like, N-terminal domain"/>
    <property type="match status" value="1"/>
</dbReference>
<dbReference type="EC" id="5.1.1.-" evidence="7"/>
<dbReference type="InterPro" id="IPR029065">
    <property type="entry name" value="Enolase_C-like"/>
</dbReference>
<dbReference type="RefSeq" id="WP_316790895.1">
    <property type="nucleotide sequence ID" value="NZ_CP053540.1"/>
</dbReference>
<dbReference type="InterPro" id="IPR034593">
    <property type="entry name" value="DgoD-like"/>
</dbReference>
<dbReference type="SFLD" id="SFLDS00001">
    <property type="entry name" value="Enolase"/>
    <property type="match status" value="1"/>
</dbReference>
<dbReference type="KEGG" id="tog:HNI00_04030"/>
<dbReference type="PANTHER" id="PTHR48080">
    <property type="entry name" value="D-GALACTONATE DEHYDRATASE-RELATED"/>
    <property type="match status" value="1"/>
</dbReference>
<dbReference type="SMART" id="SM00922">
    <property type="entry name" value="MR_MLE"/>
    <property type="match status" value="1"/>
</dbReference>
<evidence type="ECO:0000256" key="3">
    <source>
        <dbReference type="ARBA" id="ARBA00022842"/>
    </source>
</evidence>
<evidence type="ECO:0000256" key="6">
    <source>
        <dbReference type="PIRSR" id="PIRSR634603-3"/>
    </source>
</evidence>
<dbReference type="EMBL" id="CP053540">
    <property type="protein sequence ID" value="WOB42414.1"/>
    <property type="molecule type" value="Genomic_DNA"/>
</dbReference>
<dbReference type="PANTHER" id="PTHR48080:SF3">
    <property type="entry name" value="ENOLASE SUPERFAMILY MEMBER DDB_G0284701"/>
    <property type="match status" value="1"/>
</dbReference>
<feature type="active site" description="Proton acceptor; specific for (S)-substrate epimerization" evidence="5">
    <location>
        <position position="262"/>
    </location>
</feature>
<evidence type="ECO:0000313" key="9">
    <source>
        <dbReference type="EMBL" id="WOB42414.1"/>
    </source>
</evidence>
<dbReference type="InterPro" id="IPR034603">
    <property type="entry name" value="Dipeptide_epimerase"/>
</dbReference>
<evidence type="ECO:0000259" key="8">
    <source>
        <dbReference type="SMART" id="SM00922"/>
    </source>
</evidence>
<dbReference type="PROSITE" id="PS00909">
    <property type="entry name" value="MR_MLE_2"/>
    <property type="match status" value="1"/>
</dbReference>
<keyword evidence="3 6" id="KW-0460">Magnesium</keyword>
<feature type="binding site" evidence="6">
    <location>
        <position position="240"/>
    </location>
    <ligand>
        <name>Mg(2+)</name>
        <dbReference type="ChEBI" id="CHEBI:18420"/>
    </ligand>
</feature>
<dbReference type="GO" id="GO:0016855">
    <property type="term" value="F:racemase and epimerase activity, acting on amino acids and derivatives"/>
    <property type="evidence" value="ECO:0007669"/>
    <property type="project" value="UniProtKB-UniRule"/>
</dbReference>
<dbReference type="AlphaFoldDB" id="A0AA97BC01"/>
<evidence type="ECO:0000256" key="4">
    <source>
        <dbReference type="ARBA" id="ARBA00023235"/>
    </source>
</evidence>
<dbReference type="Gene3D" id="3.20.20.120">
    <property type="entry name" value="Enolase-like C-terminal domain"/>
    <property type="match status" value="1"/>
</dbReference>
<keyword evidence="2 6" id="KW-0479">Metal-binding</keyword>
<gene>
    <name evidence="9" type="ORF">HNI00_04030</name>
</gene>
<dbReference type="InterPro" id="IPR018110">
    <property type="entry name" value="Mandel_Rmase/mucon_lact_enz_CS"/>
</dbReference>
<dbReference type="SFLD" id="SFLDG00180">
    <property type="entry name" value="muconate_cycloisomerase"/>
    <property type="match status" value="1"/>
</dbReference>
<dbReference type="InterPro" id="IPR013342">
    <property type="entry name" value="Mandelate_racemase_C"/>
</dbReference>
<evidence type="ECO:0000256" key="5">
    <source>
        <dbReference type="PIRSR" id="PIRSR634603-1"/>
    </source>
</evidence>
<dbReference type="CDD" id="cd03319">
    <property type="entry name" value="L-Ala-DL-Glu_epimerase"/>
    <property type="match status" value="1"/>
</dbReference>